<dbReference type="InterPro" id="IPR003903">
    <property type="entry name" value="UIM_dom"/>
</dbReference>
<evidence type="ECO:0000313" key="12">
    <source>
        <dbReference type="Proteomes" id="UP001201812"/>
    </source>
</evidence>
<sequence>MGVFGEANPFDESVEKVTAETLTSENWALMMDICDRVTSEGGRAAKYCLTSVKKRLNHRDPHVVLLALSLIDCLWSNCGAFFRREVSSKEFISELNYKATSSNRVVAERTRELIKSWAENECKKDSSLSLIESLYKDLLDAGHSFESSEKSASQKKKITYSNDPNVVHTEQEEADIAKAIALSLSEVKEKREPIKQFSYPAFNDQQSVMNTPPLPVVKRQVKALYDFEAVEDNELSFNTGDLITLLDDSDANWWRGTSSRGTGLFPASFVTTDLEAPIHGDSGKPTESDTPAQSVAPVLPRVEINEEILQKCIDLLECCDPTGQAADPPELAYYEQMSMAQGPLIDQKLAQIDKQHNMLAQIDVAIRDVLATYDNAVQQVQYQMQQTYNPPPNTMVGSVPSAHMPANGQGVPAPGTSVQPPMQRFQPTPQMTPTSQPLQPPINHNVS</sequence>
<evidence type="ECO:0000256" key="6">
    <source>
        <dbReference type="ARBA" id="ARBA00022927"/>
    </source>
</evidence>
<dbReference type="Gene3D" id="2.30.30.40">
    <property type="entry name" value="SH3 Domains"/>
    <property type="match status" value="1"/>
</dbReference>
<name>A0AAD4MZ41_9BILA</name>
<dbReference type="SMART" id="SM00288">
    <property type="entry name" value="VHS"/>
    <property type="match status" value="1"/>
</dbReference>
<dbReference type="Pfam" id="PF00018">
    <property type="entry name" value="SH3_1"/>
    <property type="match status" value="1"/>
</dbReference>
<organism evidence="11 12">
    <name type="scientific">Ditylenchus destructor</name>
    <dbReference type="NCBI Taxonomy" id="166010"/>
    <lineage>
        <taxon>Eukaryota</taxon>
        <taxon>Metazoa</taxon>
        <taxon>Ecdysozoa</taxon>
        <taxon>Nematoda</taxon>
        <taxon>Chromadorea</taxon>
        <taxon>Rhabditida</taxon>
        <taxon>Tylenchina</taxon>
        <taxon>Tylenchomorpha</taxon>
        <taxon>Sphaerularioidea</taxon>
        <taxon>Anguinidae</taxon>
        <taxon>Anguininae</taxon>
        <taxon>Ditylenchus</taxon>
    </lineage>
</organism>
<feature type="domain" description="VHS" evidence="10">
    <location>
        <begin position="17"/>
        <end position="146"/>
    </location>
</feature>
<evidence type="ECO:0000256" key="3">
    <source>
        <dbReference type="ARBA" id="ARBA00022443"/>
    </source>
</evidence>
<dbReference type="InterPro" id="IPR002014">
    <property type="entry name" value="VHS_dom"/>
</dbReference>
<dbReference type="PROSITE" id="PS50330">
    <property type="entry name" value="UIM"/>
    <property type="match status" value="1"/>
</dbReference>
<evidence type="ECO:0000256" key="8">
    <source>
        <dbReference type="SAM" id="MobiDB-lite"/>
    </source>
</evidence>
<accession>A0AAD4MZ41</accession>
<dbReference type="EMBL" id="JAKKPZ010000019">
    <property type="protein sequence ID" value="KAI1712147.1"/>
    <property type="molecule type" value="Genomic_DNA"/>
</dbReference>
<dbReference type="SUPFAM" id="SSF50044">
    <property type="entry name" value="SH3-domain"/>
    <property type="match status" value="1"/>
</dbReference>
<feature type="compositionally biased region" description="Low complexity" evidence="8">
    <location>
        <begin position="426"/>
        <end position="437"/>
    </location>
</feature>
<dbReference type="InterPro" id="IPR036028">
    <property type="entry name" value="SH3-like_dom_sf"/>
</dbReference>
<dbReference type="SUPFAM" id="SSF48464">
    <property type="entry name" value="ENTH/VHS domain"/>
    <property type="match status" value="1"/>
</dbReference>
<evidence type="ECO:0000259" key="9">
    <source>
        <dbReference type="PROSITE" id="PS50002"/>
    </source>
</evidence>
<dbReference type="CDD" id="cd03568">
    <property type="entry name" value="VHS_STAM"/>
    <property type="match status" value="1"/>
</dbReference>
<dbReference type="PANTHER" id="PTHR45929">
    <property type="entry name" value="JAK PATHWAY SIGNAL TRANSDUCTION ADAPTOR MOLECULE"/>
    <property type="match status" value="1"/>
</dbReference>
<dbReference type="PROSITE" id="PS50002">
    <property type="entry name" value="SH3"/>
    <property type="match status" value="1"/>
</dbReference>
<proteinExistence type="inferred from homology"/>
<evidence type="ECO:0000256" key="5">
    <source>
        <dbReference type="ARBA" id="ARBA00022753"/>
    </source>
</evidence>
<dbReference type="Pfam" id="PF00790">
    <property type="entry name" value="VHS"/>
    <property type="match status" value="1"/>
</dbReference>
<keyword evidence="4" id="KW-0813">Transport</keyword>
<dbReference type="GO" id="GO:0035091">
    <property type="term" value="F:phosphatidylinositol binding"/>
    <property type="evidence" value="ECO:0007669"/>
    <property type="project" value="InterPro"/>
</dbReference>
<dbReference type="InterPro" id="IPR001452">
    <property type="entry name" value="SH3_domain"/>
</dbReference>
<keyword evidence="6" id="KW-0653">Protein transport</keyword>
<reference evidence="11" key="1">
    <citation type="submission" date="2022-01" db="EMBL/GenBank/DDBJ databases">
        <title>Genome Sequence Resource for Two Populations of Ditylenchus destructor, the Migratory Endoparasitic Phytonematode.</title>
        <authorList>
            <person name="Zhang H."/>
            <person name="Lin R."/>
            <person name="Xie B."/>
        </authorList>
    </citation>
    <scope>NUCLEOTIDE SEQUENCE</scope>
    <source>
        <strain evidence="11">BazhouSP</strain>
    </source>
</reference>
<keyword evidence="5" id="KW-0967">Endosome</keyword>
<keyword evidence="12" id="KW-1185">Reference proteome</keyword>
<evidence type="ECO:0000313" key="11">
    <source>
        <dbReference type="EMBL" id="KAI1712147.1"/>
    </source>
</evidence>
<dbReference type="AlphaFoldDB" id="A0AAD4MZ41"/>
<comment type="caution">
    <text evidence="11">The sequence shown here is derived from an EMBL/GenBank/DDBJ whole genome shotgun (WGS) entry which is preliminary data.</text>
</comment>
<dbReference type="PRINTS" id="PR00452">
    <property type="entry name" value="SH3DOMAIN"/>
</dbReference>
<dbReference type="SMART" id="SM00326">
    <property type="entry name" value="SH3"/>
    <property type="match status" value="1"/>
</dbReference>
<feature type="domain" description="SH3" evidence="9">
    <location>
        <begin position="216"/>
        <end position="275"/>
    </location>
</feature>
<dbReference type="InterPro" id="IPR008942">
    <property type="entry name" value="ENTH_VHS"/>
</dbReference>
<gene>
    <name evidence="11" type="ORF">DdX_09689</name>
</gene>
<dbReference type="GO" id="GO:0033565">
    <property type="term" value="C:ESCRT-0 complex"/>
    <property type="evidence" value="ECO:0007669"/>
    <property type="project" value="TreeGrafter"/>
</dbReference>
<dbReference type="GO" id="GO:0043328">
    <property type="term" value="P:protein transport to vacuole involved in ubiquitin-dependent protein catabolic process via the multivesicular body sorting pathway"/>
    <property type="evidence" value="ECO:0007669"/>
    <property type="project" value="TreeGrafter"/>
</dbReference>
<keyword evidence="3 7" id="KW-0728">SH3 domain</keyword>
<protein>
    <submittedName>
        <fullName evidence="11">VHS domain-containing protein</fullName>
    </submittedName>
</protein>
<comment type="similarity">
    <text evidence="2">Belongs to the STAM family.</text>
</comment>
<evidence type="ECO:0000256" key="7">
    <source>
        <dbReference type="PROSITE-ProRule" id="PRU00192"/>
    </source>
</evidence>
<comment type="subcellular location">
    <subcellularLocation>
        <location evidence="1">Endosome</location>
    </subcellularLocation>
</comment>
<evidence type="ECO:0000256" key="1">
    <source>
        <dbReference type="ARBA" id="ARBA00004177"/>
    </source>
</evidence>
<dbReference type="PROSITE" id="PS50179">
    <property type="entry name" value="VHS"/>
    <property type="match status" value="1"/>
</dbReference>
<evidence type="ECO:0000256" key="4">
    <source>
        <dbReference type="ARBA" id="ARBA00022448"/>
    </source>
</evidence>
<evidence type="ECO:0000256" key="2">
    <source>
        <dbReference type="ARBA" id="ARBA00009666"/>
    </source>
</evidence>
<feature type="region of interest" description="Disordered" evidence="8">
    <location>
        <begin position="398"/>
        <end position="447"/>
    </location>
</feature>
<dbReference type="InterPro" id="IPR050670">
    <property type="entry name" value="STAM"/>
</dbReference>
<dbReference type="Gene3D" id="1.20.5.1940">
    <property type="match status" value="1"/>
</dbReference>
<dbReference type="PANTHER" id="PTHR45929:SF3">
    <property type="entry name" value="JAK PATHWAY SIGNAL TRANSDUCTION ADAPTOR MOLECULE"/>
    <property type="match status" value="1"/>
</dbReference>
<dbReference type="Gene3D" id="1.25.40.90">
    <property type="match status" value="1"/>
</dbReference>
<dbReference type="GO" id="GO:0043130">
    <property type="term" value="F:ubiquitin binding"/>
    <property type="evidence" value="ECO:0007669"/>
    <property type="project" value="InterPro"/>
</dbReference>
<dbReference type="Proteomes" id="UP001201812">
    <property type="component" value="Unassembled WGS sequence"/>
</dbReference>
<evidence type="ECO:0000259" key="10">
    <source>
        <dbReference type="PROSITE" id="PS50179"/>
    </source>
</evidence>